<comment type="caution">
    <text evidence="1">The sequence shown here is derived from an EMBL/GenBank/DDBJ whole genome shotgun (WGS) entry which is preliminary data.</text>
</comment>
<evidence type="ECO:0008006" key="3">
    <source>
        <dbReference type="Google" id="ProtNLM"/>
    </source>
</evidence>
<sequence length="646" mass="71067">MDLCRLLATDPILRLYAAPPGTTTIPLQQLPTEPSPLDPVEYFVRPLLRVFRRGLDKYGLLLVDAGSPLNYFEVDDERRPTGRVLVTWPGRLTTNGPTAVELLADLFGTDVSEVIRAELRFLQPEVAKLLGADKRWADHAHSAPATDQQATDAVAELVSNQQAARRRGAELPASIVRYVGARPPGWARFEAELFHLGGRLVGEESPGRSVAELHGQSLDRAPHNWGDEPATSHQTTLSALRLGDLRPAPLAARHGIHLSAQETDDLIGRLVSEAHKAAAAHAEKVLRTTTDPLERIYEVLQRRPFRAGSRANYRPADICRDLAVTVERRQPLRLSKLLFAVKHWHNRLKAAGPLPDLTELAMIVRIVELVTTLRAVYPPGVEDFHLINDGEHYRPHPAAPFADGIRTLRRYAEAAGADFLRFRDIDELAGWTYEPHVLTGHAKLARDSREAYRGLFGGLDITDDPINTLHRAAALDPSQNLVPLFRSLVFSVPIPGEPDPRWSQRVLAELYDLGTSVPSDVRAARRGVLLAAWADALEYLSTSVADAEYDYVDNLVPGALRLTQRPRPGRAAFGPLSGRSVGPGHATGVIDARGIVTADFHVALLDQGFVPLHTPLLGEQPFAMIPATAVTDGRFDLLATTRLRTR</sequence>
<accession>A0ABP6YC27</accession>
<dbReference type="RefSeq" id="WP_344845983.1">
    <property type="nucleotide sequence ID" value="NZ_BAABAA010000009.1"/>
</dbReference>
<evidence type="ECO:0000313" key="2">
    <source>
        <dbReference type="Proteomes" id="UP001501222"/>
    </source>
</evidence>
<dbReference type="Proteomes" id="UP001501222">
    <property type="component" value="Unassembled WGS sequence"/>
</dbReference>
<organism evidence="1 2">
    <name type="scientific">Kribbella ginsengisoli</name>
    <dbReference type="NCBI Taxonomy" id="363865"/>
    <lineage>
        <taxon>Bacteria</taxon>
        <taxon>Bacillati</taxon>
        <taxon>Actinomycetota</taxon>
        <taxon>Actinomycetes</taxon>
        <taxon>Propionibacteriales</taxon>
        <taxon>Kribbellaceae</taxon>
        <taxon>Kribbella</taxon>
    </lineage>
</organism>
<name>A0ABP6YC27_9ACTN</name>
<gene>
    <name evidence="1" type="ORF">GCM10022235_58880</name>
</gene>
<keyword evidence="2" id="KW-1185">Reference proteome</keyword>
<reference evidence="2" key="1">
    <citation type="journal article" date="2019" name="Int. J. Syst. Evol. Microbiol.">
        <title>The Global Catalogue of Microorganisms (GCM) 10K type strain sequencing project: providing services to taxonomists for standard genome sequencing and annotation.</title>
        <authorList>
            <consortium name="The Broad Institute Genomics Platform"/>
            <consortium name="The Broad Institute Genome Sequencing Center for Infectious Disease"/>
            <person name="Wu L."/>
            <person name="Ma J."/>
        </authorList>
    </citation>
    <scope>NUCLEOTIDE SEQUENCE [LARGE SCALE GENOMIC DNA]</scope>
    <source>
        <strain evidence="2">JCM 16928</strain>
    </source>
</reference>
<proteinExistence type="predicted"/>
<evidence type="ECO:0000313" key="1">
    <source>
        <dbReference type="EMBL" id="GAA3580795.1"/>
    </source>
</evidence>
<dbReference type="EMBL" id="BAABAA010000009">
    <property type="protein sequence ID" value="GAA3580795.1"/>
    <property type="molecule type" value="Genomic_DNA"/>
</dbReference>
<protein>
    <recommendedName>
        <fullName evidence="3">Pyoverdine/dityrosine biosynthesis protein</fullName>
    </recommendedName>
</protein>